<proteinExistence type="predicted"/>
<dbReference type="EMBL" id="WSTB01000015">
    <property type="protein sequence ID" value="MWB96549.1"/>
    <property type="molecule type" value="Genomic_DNA"/>
</dbReference>
<dbReference type="RefSeq" id="WP_160376442.1">
    <property type="nucleotide sequence ID" value="NZ_WSTB01000015.1"/>
</dbReference>
<dbReference type="InterPro" id="IPR058238">
    <property type="entry name" value="Lant_leader_dom"/>
</dbReference>
<comment type="caution">
    <text evidence="1">The sequence shown here is derived from an EMBL/GenBank/DDBJ whole genome shotgun (WGS) entry which is preliminary data.</text>
</comment>
<name>A0A6I4NXS0_9FLAO</name>
<protein>
    <submittedName>
        <fullName evidence="1">Bacteriocin</fullName>
    </submittedName>
</protein>
<gene>
    <name evidence="1" type="ORF">GON26_19465</name>
</gene>
<dbReference type="Proteomes" id="UP000471501">
    <property type="component" value="Unassembled WGS sequence"/>
</dbReference>
<accession>A0A6I4NXS0</accession>
<evidence type="ECO:0000313" key="1">
    <source>
        <dbReference type="EMBL" id="MWB96549.1"/>
    </source>
</evidence>
<evidence type="ECO:0000313" key="2">
    <source>
        <dbReference type="Proteomes" id="UP000471501"/>
    </source>
</evidence>
<organism evidence="1 2">
    <name type="scientific">Flavobacterium hydrocarbonoxydans</name>
    <dbReference type="NCBI Taxonomy" id="2683249"/>
    <lineage>
        <taxon>Bacteria</taxon>
        <taxon>Pseudomonadati</taxon>
        <taxon>Bacteroidota</taxon>
        <taxon>Flavobacteriia</taxon>
        <taxon>Flavobacteriales</taxon>
        <taxon>Flavobacteriaceae</taxon>
        <taxon>Flavobacterium</taxon>
    </lineage>
</organism>
<dbReference type="NCBIfam" id="NF038153">
    <property type="entry name" value="lant_leader_L1a"/>
    <property type="match status" value="1"/>
</dbReference>
<dbReference type="NCBIfam" id="TIGR01847">
    <property type="entry name" value="bacteriocin_sig"/>
    <property type="match status" value="1"/>
</dbReference>
<dbReference type="InterPro" id="IPR010133">
    <property type="entry name" value="Bacteriocin_signal_seq"/>
</dbReference>
<reference evidence="1 2" key="1">
    <citation type="submission" date="2019-12" db="EMBL/GenBank/DDBJ databases">
        <authorList>
            <person name="Kim Y.S."/>
        </authorList>
    </citation>
    <scope>NUCLEOTIDE SEQUENCE [LARGE SCALE GENOMIC DNA]</scope>
    <source>
        <strain evidence="1 2">GA093</strain>
    </source>
</reference>
<keyword evidence="2" id="KW-1185">Reference proteome</keyword>
<sequence>MKKQSSNNKLAFNKAAVAELNENQLNNINGGIEESRNLIRTIIITTGYGSWLTVV</sequence>
<dbReference type="AlphaFoldDB" id="A0A6I4NXS0"/>